<feature type="non-terminal residue" evidence="1">
    <location>
        <position position="68"/>
    </location>
</feature>
<name>A0AAE3TBK7_9RHOB</name>
<dbReference type="RefSeq" id="WP_275570086.1">
    <property type="nucleotide sequence ID" value="NZ_JARGYC010000215.1"/>
</dbReference>
<protein>
    <submittedName>
        <fullName evidence="1">Uncharacterized protein</fullName>
    </submittedName>
</protein>
<evidence type="ECO:0000313" key="1">
    <source>
        <dbReference type="EMBL" id="MDF0603983.1"/>
    </source>
</evidence>
<dbReference type="EMBL" id="JARGYC010000215">
    <property type="protein sequence ID" value="MDF0603983.1"/>
    <property type="molecule type" value="Genomic_DNA"/>
</dbReference>
<gene>
    <name evidence="1" type="ORF">P1J78_25070</name>
</gene>
<reference evidence="1" key="1">
    <citation type="submission" date="2023-03" db="EMBL/GenBank/DDBJ databases">
        <title>Multiphase analysis and comparison of six strains from genera Psychromarinibacter, Lutimaribacter, and Maritimibacter, including a novel species: Psychromarinibacter sediminicola sp. nov.</title>
        <authorList>
            <person name="Wang Y.-H."/>
            <person name="Ye M.-Q."/>
            <person name="Du Z.-J."/>
        </authorList>
    </citation>
    <scope>NUCLEOTIDE SEQUENCE</scope>
    <source>
        <strain evidence="1">C21-152</strain>
    </source>
</reference>
<keyword evidence="2" id="KW-1185">Reference proteome</keyword>
<accession>A0AAE3TBK7</accession>
<proteinExistence type="predicted"/>
<comment type="caution">
    <text evidence="1">The sequence shown here is derived from an EMBL/GenBank/DDBJ whole genome shotgun (WGS) entry which is preliminary data.</text>
</comment>
<evidence type="ECO:0000313" key="2">
    <source>
        <dbReference type="Proteomes" id="UP001220964"/>
    </source>
</evidence>
<dbReference type="Proteomes" id="UP001220964">
    <property type="component" value="Unassembled WGS sequence"/>
</dbReference>
<sequence>MSGLSRRLDRLEGCTGDGLHPVSAFVTFVETAGERGLCGQAITPAGVFNRADGESEGAFLVRAFAANA</sequence>
<organism evidence="1 2">
    <name type="scientific">Psychromarinibacter sediminicola</name>
    <dbReference type="NCBI Taxonomy" id="3033385"/>
    <lineage>
        <taxon>Bacteria</taxon>
        <taxon>Pseudomonadati</taxon>
        <taxon>Pseudomonadota</taxon>
        <taxon>Alphaproteobacteria</taxon>
        <taxon>Rhodobacterales</taxon>
        <taxon>Paracoccaceae</taxon>
        <taxon>Psychromarinibacter</taxon>
    </lineage>
</organism>
<dbReference type="AlphaFoldDB" id="A0AAE3TBK7"/>